<dbReference type="InterPro" id="IPR027981">
    <property type="entry name" value="DUF4446"/>
</dbReference>
<evidence type="ECO:0000313" key="2">
    <source>
        <dbReference type="EMBL" id="XBX74914.1"/>
    </source>
</evidence>
<keyword evidence="1" id="KW-0812">Transmembrane</keyword>
<proteinExistence type="predicted"/>
<name>A0AAU7VLC8_9FIRM</name>
<dbReference type="EMBL" id="CP158367">
    <property type="protein sequence ID" value="XBX74914.1"/>
    <property type="molecule type" value="Genomic_DNA"/>
</dbReference>
<dbReference type="RefSeq" id="WP_350343663.1">
    <property type="nucleotide sequence ID" value="NZ_CP158367.1"/>
</dbReference>
<accession>A0AAU7VLC8</accession>
<organism evidence="2">
    <name type="scientific">Proteinivorax tanatarense</name>
    <dbReference type="NCBI Taxonomy" id="1260629"/>
    <lineage>
        <taxon>Bacteria</taxon>
        <taxon>Bacillati</taxon>
        <taxon>Bacillota</taxon>
        <taxon>Clostridia</taxon>
        <taxon>Eubacteriales</taxon>
        <taxon>Proteinivoracaceae</taxon>
        <taxon>Proteinivorax</taxon>
    </lineage>
</organism>
<dbReference type="Pfam" id="PF14584">
    <property type="entry name" value="DUF4446"/>
    <property type="match status" value="1"/>
</dbReference>
<gene>
    <name evidence="2" type="ORF">PRVXT_002979</name>
</gene>
<reference evidence="2" key="2">
    <citation type="submission" date="2024-06" db="EMBL/GenBank/DDBJ databases">
        <authorList>
            <person name="Petrova K.O."/>
            <person name="Toshchakov S.V."/>
            <person name="Boltjanskaja Y.V."/>
            <person name="Kevbrin V."/>
        </authorList>
    </citation>
    <scope>NUCLEOTIDE SEQUENCE</scope>
    <source>
        <strain evidence="2">Z-910T</strain>
    </source>
</reference>
<keyword evidence="1" id="KW-0472">Membrane</keyword>
<dbReference type="AlphaFoldDB" id="A0AAU7VLC8"/>
<keyword evidence="1" id="KW-1133">Transmembrane helix</keyword>
<reference evidence="2" key="1">
    <citation type="journal article" date="2013" name="Extremophiles">
        <title>Proteinivorax tanatarense gen. nov., sp. nov., an anaerobic, haloalkaliphilic, proteolytic bacterium isolated from a decaying algal bloom, and proposal of Proteinivoraceae fam. nov.</title>
        <authorList>
            <person name="Kevbrin V."/>
            <person name="Boltyanskaya Y."/>
            <person name="Zhilina T."/>
            <person name="Kolganova T."/>
            <person name="Lavrentjeva E."/>
            <person name="Kuznetsov B."/>
        </authorList>
    </citation>
    <scope>NUCLEOTIDE SEQUENCE</scope>
    <source>
        <strain evidence="2">Z-910T</strain>
    </source>
</reference>
<sequence>MEQLTNFIESNNGLIFLVITSLFFIFMIIMIYNLISLKKQLKQYRKLAYSSKGESVESILNKVLDKTEVLEMANKDIEKKVTEMKSELINYPQRYGIIRYNAFGTGSDQSFSIALLDGKKDGVVLSTIYGREESRVYAKPIKEGTSTYNLSDEEKKVVDLAINKK</sequence>
<protein>
    <submittedName>
        <fullName evidence="2">DUF4446 family protein</fullName>
    </submittedName>
</protein>
<feature type="transmembrane region" description="Helical" evidence="1">
    <location>
        <begin position="14"/>
        <end position="35"/>
    </location>
</feature>
<evidence type="ECO:0000256" key="1">
    <source>
        <dbReference type="SAM" id="Phobius"/>
    </source>
</evidence>